<dbReference type="GO" id="GO:0015628">
    <property type="term" value="P:protein secretion by the type II secretion system"/>
    <property type="evidence" value="ECO:0007669"/>
    <property type="project" value="TreeGrafter"/>
</dbReference>
<dbReference type="PANTHER" id="PTHR21180:SF32">
    <property type="entry name" value="ENDONUCLEASE_EXONUCLEASE_PHOSPHATASE FAMILY DOMAIN-CONTAINING PROTEIN 1"/>
    <property type="match status" value="1"/>
</dbReference>
<dbReference type="SUPFAM" id="SSF47781">
    <property type="entry name" value="RuvA domain 2-like"/>
    <property type="match status" value="1"/>
</dbReference>
<name>A0A498C8X3_9GAMM</name>
<dbReference type="GO" id="GO:0003677">
    <property type="term" value="F:DNA binding"/>
    <property type="evidence" value="ECO:0007669"/>
    <property type="project" value="InterPro"/>
</dbReference>
<dbReference type="Proteomes" id="UP000275461">
    <property type="component" value="Unassembled WGS sequence"/>
</dbReference>
<evidence type="ECO:0000256" key="1">
    <source>
        <dbReference type="SAM" id="SignalP"/>
    </source>
</evidence>
<evidence type="ECO:0000313" key="4">
    <source>
        <dbReference type="Proteomes" id="UP000275461"/>
    </source>
</evidence>
<evidence type="ECO:0000313" key="3">
    <source>
        <dbReference type="EMBL" id="RLK48751.1"/>
    </source>
</evidence>
<dbReference type="Gene3D" id="1.10.150.280">
    <property type="entry name" value="AF1531-like domain"/>
    <property type="match status" value="1"/>
</dbReference>
<keyword evidence="4" id="KW-1185">Reference proteome</keyword>
<dbReference type="SMART" id="SM00278">
    <property type="entry name" value="HhH1"/>
    <property type="match status" value="2"/>
</dbReference>
<feature type="domain" description="Helix-hairpin-helix DNA-binding motif class 1" evidence="2">
    <location>
        <begin position="37"/>
        <end position="56"/>
    </location>
</feature>
<sequence length="90" mass="9521">MKRHVVTRFFTALALSSLSALAVASGGIDINTASAEQLAEHLSGVGEARAQAIIDYREENGPFATADDLTRVSGVGPATVEQNRQHILTE</sequence>
<protein>
    <submittedName>
        <fullName evidence="3">Competence protein ComEA</fullName>
    </submittedName>
</protein>
<dbReference type="AlphaFoldDB" id="A0A498C8X3"/>
<dbReference type="InterPro" id="IPR003583">
    <property type="entry name" value="Hlx-hairpin-Hlx_DNA-bd_motif"/>
</dbReference>
<evidence type="ECO:0000259" key="2">
    <source>
        <dbReference type="SMART" id="SM00278"/>
    </source>
</evidence>
<dbReference type="InterPro" id="IPR010994">
    <property type="entry name" value="RuvA_2-like"/>
</dbReference>
<dbReference type="OrthoDB" id="7510573at2"/>
<dbReference type="EMBL" id="RCDA01000002">
    <property type="protein sequence ID" value="RLK48751.1"/>
    <property type="molecule type" value="Genomic_DNA"/>
</dbReference>
<dbReference type="Pfam" id="PF12836">
    <property type="entry name" value="HHH_3"/>
    <property type="match status" value="1"/>
</dbReference>
<feature type="signal peptide" evidence="1">
    <location>
        <begin position="1"/>
        <end position="22"/>
    </location>
</feature>
<dbReference type="PANTHER" id="PTHR21180">
    <property type="entry name" value="ENDONUCLEASE/EXONUCLEASE/PHOSPHATASE FAMILY DOMAIN-CONTAINING PROTEIN 1"/>
    <property type="match status" value="1"/>
</dbReference>
<dbReference type="InterPro" id="IPR004509">
    <property type="entry name" value="Competence_ComEA_HhH"/>
</dbReference>
<feature type="chain" id="PRO_5019744375" evidence="1">
    <location>
        <begin position="23"/>
        <end position="90"/>
    </location>
</feature>
<reference evidence="3 4" key="1">
    <citation type="submission" date="2018-10" db="EMBL/GenBank/DDBJ databases">
        <title>Genomic Encyclopedia of Type Strains, Phase IV (KMG-IV): sequencing the most valuable type-strain genomes for metagenomic binning, comparative biology and taxonomic classification.</title>
        <authorList>
            <person name="Goeker M."/>
        </authorList>
    </citation>
    <scope>NUCLEOTIDE SEQUENCE [LARGE SCALE GENOMIC DNA]</scope>
    <source>
        <strain evidence="3 4">DSM 12769</strain>
    </source>
</reference>
<feature type="domain" description="Helix-hairpin-helix DNA-binding motif class 1" evidence="2">
    <location>
        <begin position="67"/>
        <end position="86"/>
    </location>
</feature>
<dbReference type="RefSeq" id="WP_121442390.1">
    <property type="nucleotide sequence ID" value="NZ_RCDA01000002.1"/>
</dbReference>
<comment type="caution">
    <text evidence="3">The sequence shown here is derived from an EMBL/GenBank/DDBJ whole genome shotgun (WGS) entry which is preliminary data.</text>
</comment>
<dbReference type="NCBIfam" id="TIGR00426">
    <property type="entry name" value="competence protein ComEA helix-hairpin-helix repeat region"/>
    <property type="match status" value="1"/>
</dbReference>
<dbReference type="GO" id="GO:0006281">
    <property type="term" value="P:DNA repair"/>
    <property type="evidence" value="ECO:0007669"/>
    <property type="project" value="InterPro"/>
</dbReference>
<accession>A0A498C8X3</accession>
<dbReference type="GO" id="GO:0015627">
    <property type="term" value="C:type II protein secretion system complex"/>
    <property type="evidence" value="ECO:0007669"/>
    <property type="project" value="TreeGrafter"/>
</dbReference>
<organism evidence="3 4">
    <name type="scientific">Alkalispirillum mobile</name>
    <dbReference type="NCBI Taxonomy" id="85925"/>
    <lineage>
        <taxon>Bacteria</taxon>
        <taxon>Pseudomonadati</taxon>
        <taxon>Pseudomonadota</taxon>
        <taxon>Gammaproteobacteria</taxon>
        <taxon>Chromatiales</taxon>
        <taxon>Ectothiorhodospiraceae</taxon>
        <taxon>Alkalispirillum</taxon>
    </lineage>
</organism>
<gene>
    <name evidence="3" type="ORF">DFR31_1862</name>
</gene>
<dbReference type="InterPro" id="IPR051675">
    <property type="entry name" value="Endo/Exo/Phosphatase_dom_1"/>
</dbReference>
<proteinExistence type="predicted"/>
<keyword evidence="1" id="KW-0732">Signal</keyword>